<comment type="caution">
    <text evidence="2">The sequence shown here is derived from an EMBL/GenBank/DDBJ whole genome shotgun (WGS) entry which is preliminary data.</text>
</comment>
<keyword evidence="3" id="KW-1185">Reference proteome</keyword>
<sequence length="543" mass="59899">MRKVIDWTDRLAESELPEDELTFTDGSNYGLDGFHFEGLDNLGVEDGARLPETRGLSGLPDGIVTDPKEATEDPELTDDDGIVLEEMLSEEEGGPFLDPVEKTAASVANLEWLDPTQEQDPNRLPEPLRSGEPPLNSIPELEEAWGVHRRTDGVSLVPNKDKEIVEYEKSIAEGPKSGLPGNKTADDLRDAVMRAVRRSHFGHKLSSIKSELESSLGVERAERVCEIIESDHGLVGNVFVRASVFPGLRNGRWVKELRRSARTARYVITDDPAVAAKLSMKMVSEVPWEEALEHYRPWLVASGRRMTSVLSKNDPRSKLRRAFLSTPDVRQESVSYHPVVKEDVRVSRETPVKSEVSQVRTSEVQATDRKRHRVLVRIARWVVEGRLSKAMALKLRDLNVGPEELARRAAQVVANSKTARAYTGASVREVPIGVGHPSIDRTVSLEKSELRKAQAYLARKVEAGVLTKEEARRIVAFGKTASGINRLTVAAVAVASKFRKVGAKVARFNPGEYALGNKNLDQVTLAGKAPSLEGVSFGDGMML</sequence>
<accession>A0ABS6S1U6</accession>
<proteinExistence type="predicted"/>
<evidence type="ECO:0000313" key="3">
    <source>
        <dbReference type="Proteomes" id="UP001196980"/>
    </source>
</evidence>
<dbReference type="EMBL" id="JABXWD010000352">
    <property type="protein sequence ID" value="MBV6342826.1"/>
    <property type="molecule type" value="Genomic_DNA"/>
</dbReference>
<feature type="region of interest" description="Disordered" evidence="1">
    <location>
        <begin position="52"/>
        <end position="76"/>
    </location>
</feature>
<gene>
    <name evidence="2" type="ORF">HWQ67_14665</name>
</gene>
<evidence type="ECO:0000256" key="1">
    <source>
        <dbReference type="SAM" id="MobiDB-lite"/>
    </source>
</evidence>
<organism evidence="2 3">
    <name type="scientific">Candidatus Magnetobacterium casense</name>
    <dbReference type="NCBI Taxonomy" id="1455061"/>
    <lineage>
        <taxon>Bacteria</taxon>
        <taxon>Pseudomonadati</taxon>
        <taxon>Nitrospirota</taxon>
        <taxon>Thermodesulfovibrionia</taxon>
        <taxon>Thermodesulfovibrionales</taxon>
        <taxon>Candidatus Magnetobacteriaceae</taxon>
        <taxon>Candidatus Magnetobacterium</taxon>
    </lineage>
</organism>
<protein>
    <submittedName>
        <fullName evidence="2">Uncharacterized protein</fullName>
    </submittedName>
</protein>
<feature type="region of interest" description="Disordered" evidence="1">
    <location>
        <begin position="112"/>
        <end position="134"/>
    </location>
</feature>
<dbReference type="Proteomes" id="UP001196980">
    <property type="component" value="Unassembled WGS sequence"/>
</dbReference>
<reference evidence="2 3" key="1">
    <citation type="journal article" date="2020" name="J Geophys Res Biogeosci">
        <title>Magnetotaxis as an Adaptation to Enable Bacterial Shuttling of Microbial Sulfur and Sulfur Cycling Across Aquatic Oxic#Anoxic Interfaces.</title>
        <authorList>
            <person name="Li J."/>
            <person name="Liu P."/>
            <person name="Wang J."/>
            <person name="Roberts A.P."/>
            <person name="Pan Y."/>
        </authorList>
    </citation>
    <scope>NUCLEOTIDE SEQUENCE [LARGE SCALE GENOMIC DNA]</scope>
    <source>
        <strain evidence="2 3">MYR-1_YQ</strain>
    </source>
</reference>
<evidence type="ECO:0000313" key="2">
    <source>
        <dbReference type="EMBL" id="MBV6342826.1"/>
    </source>
</evidence>
<name>A0ABS6S1U6_9BACT</name>
<dbReference type="RefSeq" id="WP_218253439.1">
    <property type="nucleotide sequence ID" value="NZ_JABXWD010000352.1"/>
</dbReference>